<comment type="caution">
    <text evidence="1">The sequence shown here is derived from an EMBL/GenBank/DDBJ whole genome shotgun (WGS) entry which is preliminary data.</text>
</comment>
<evidence type="ECO:0000313" key="2">
    <source>
        <dbReference type="Proteomes" id="UP000801428"/>
    </source>
</evidence>
<name>A0A9P4WC12_CURKU</name>
<keyword evidence="2" id="KW-1185">Reference proteome</keyword>
<organism evidence="1 2">
    <name type="scientific">Curvularia kusanoi</name>
    <name type="common">Cochliobolus kusanoi</name>
    <dbReference type="NCBI Taxonomy" id="90978"/>
    <lineage>
        <taxon>Eukaryota</taxon>
        <taxon>Fungi</taxon>
        <taxon>Dikarya</taxon>
        <taxon>Ascomycota</taxon>
        <taxon>Pezizomycotina</taxon>
        <taxon>Dothideomycetes</taxon>
        <taxon>Pleosporomycetidae</taxon>
        <taxon>Pleosporales</taxon>
        <taxon>Pleosporineae</taxon>
        <taxon>Pleosporaceae</taxon>
        <taxon>Curvularia</taxon>
    </lineage>
</organism>
<dbReference type="EMBL" id="SWKU01000003">
    <property type="protein sequence ID" value="KAF3008725.1"/>
    <property type="molecule type" value="Genomic_DNA"/>
</dbReference>
<sequence length="107" mass="11980">MTNPFGDETYRIEHWLCPTCRYRNIGSSERLYNLRRNGRYYFNCEIATCGAGLVARQKANAPVRIEVYQKLSKMEKIKGKGKAVVDGTSRLMTAAAEGLVVGFAGIK</sequence>
<gene>
    <name evidence="1" type="ORF">E8E13_009766</name>
</gene>
<accession>A0A9P4WC12</accession>
<proteinExistence type="predicted"/>
<dbReference type="AlphaFoldDB" id="A0A9P4WC12"/>
<evidence type="ECO:0000313" key="1">
    <source>
        <dbReference type="EMBL" id="KAF3008725.1"/>
    </source>
</evidence>
<reference evidence="1" key="1">
    <citation type="submission" date="2019-04" db="EMBL/GenBank/DDBJ databases">
        <title>Sequencing of skin fungus with MAO and IRED activity.</title>
        <authorList>
            <person name="Marsaioli A.J."/>
            <person name="Bonatto J.M.C."/>
            <person name="Reis Junior O."/>
        </authorList>
    </citation>
    <scope>NUCLEOTIDE SEQUENCE</scope>
    <source>
        <strain evidence="1">30M1</strain>
    </source>
</reference>
<protein>
    <submittedName>
        <fullName evidence="1">Uncharacterized protein</fullName>
    </submittedName>
</protein>
<dbReference type="Proteomes" id="UP000801428">
    <property type="component" value="Unassembled WGS sequence"/>
</dbReference>